<dbReference type="Gene3D" id="2.30.30.40">
    <property type="entry name" value="SH3 Domains"/>
    <property type="match status" value="1"/>
</dbReference>
<keyword evidence="3" id="KW-0963">Cytoplasm</keyword>
<feature type="domain" description="F-BAR" evidence="11">
    <location>
        <begin position="98"/>
        <end position="360"/>
    </location>
</feature>
<evidence type="ECO:0000256" key="5">
    <source>
        <dbReference type="ARBA" id="ARBA00023212"/>
    </source>
</evidence>
<evidence type="ECO:0000256" key="1">
    <source>
        <dbReference type="ARBA" id="ARBA00004245"/>
    </source>
</evidence>
<dbReference type="Proteomes" id="UP000325440">
    <property type="component" value="Unassembled WGS sequence"/>
</dbReference>
<dbReference type="Pfam" id="PF14604">
    <property type="entry name" value="SH3_9"/>
    <property type="match status" value="1"/>
</dbReference>
<keyword evidence="4" id="KW-0597">Phosphoprotein</keyword>
<keyword evidence="13" id="KW-1185">Reference proteome</keyword>
<gene>
    <name evidence="12" type="ORF">CINCED_3A006964</name>
</gene>
<evidence type="ECO:0000259" key="10">
    <source>
        <dbReference type="PROSITE" id="PS50002"/>
    </source>
</evidence>
<dbReference type="InterPro" id="IPR027267">
    <property type="entry name" value="AH/BAR_dom_sf"/>
</dbReference>
<feature type="compositionally biased region" description="Polar residues" evidence="9">
    <location>
        <begin position="510"/>
        <end position="521"/>
    </location>
</feature>
<dbReference type="FunFam" id="2.30.30.40:FF:000072">
    <property type="entry name" value="Unconventional Myosin IB"/>
    <property type="match status" value="1"/>
</dbReference>
<dbReference type="InterPro" id="IPR001452">
    <property type="entry name" value="SH3_domain"/>
</dbReference>
<dbReference type="PANTHER" id="PTHR23065:SF7">
    <property type="entry name" value="NOSTRIN, ISOFORM H"/>
    <property type="match status" value="1"/>
</dbReference>
<protein>
    <submittedName>
        <fullName evidence="12">F-BAR domain,Arfaptin homology (AH) domain/BAR domain,SH3 domain,FCH domain</fullName>
    </submittedName>
</protein>
<name>A0A5E4NGW8_9HEMI</name>
<dbReference type="GO" id="GO:0043226">
    <property type="term" value="C:organelle"/>
    <property type="evidence" value="ECO:0007669"/>
    <property type="project" value="UniProtKB-ARBA"/>
</dbReference>
<dbReference type="InterPro" id="IPR001060">
    <property type="entry name" value="FCH_dom"/>
</dbReference>
<organism evidence="12 13">
    <name type="scientific">Cinara cedri</name>
    <dbReference type="NCBI Taxonomy" id="506608"/>
    <lineage>
        <taxon>Eukaryota</taxon>
        <taxon>Metazoa</taxon>
        <taxon>Ecdysozoa</taxon>
        <taxon>Arthropoda</taxon>
        <taxon>Hexapoda</taxon>
        <taxon>Insecta</taxon>
        <taxon>Pterygota</taxon>
        <taxon>Neoptera</taxon>
        <taxon>Paraneoptera</taxon>
        <taxon>Hemiptera</taxon>
        <taxon>Sternorrhyncha</taxon>
        <taxon>Aphidomorpha</taxon>
        <taxon>Aphidoidea</taxon>
        <taxon>Aphididae</taxon>
        <taxon>Lachninae</taxon>
        <taxon>Cinara</taxon>
    </lineage>
</organism>
<feature type="region of interest" description="Disordered" evidence="9">
    <location>
        <begin position="1"/>
        <end position="37"/>
    </location>
</feature>
<evidence type="ECO:0000313" key="13">
    <source>
        <dbReference type="Proteomes" id="UP000325440"/>
    </source>
</evidence>
<feature type="region of interest" description="Disordered" evidence="9">
    <location>
        <begin position="510"/>
        <end position="547"/>
    </location>
</feature>
<evidence type="ECO:0000256" key="3">
    <source>
        <dbReference type="ARBA" id="ARBA00022490"/>
    </source>
</evidence>
<evidence type="ECO:0000256" key="8">
    <source>
        <dbReference type="SAM" id="Coils"/>
    </source>
</evidence>
<feature type="compositionally biased region" description="Acidic residues" evidence="9">
    <location>
        <begin position="531"/>
        <end position="547"/>
    </location>
</feature>
<dbReference type="SUPFAM" id="SSF103657">
    <property type="entry name" value="BAR/IMD domain-like"/>
    <property type="match status" value="1"/>
</dbReference>
<accession>A0A5E4NGW8</accession>
<evidence type="ECO:0000256" key="6">
    <source>
        <dbReference type="PROSITE-ProRule" id="PRU00192"/>
    </source>
</evidence>
<sequence length="608" mass="69326">MFVDAFNEVSALPKKPEDNSESGQNGEKKKEISITGENRRSSRVIIKGKSVAAAATSVNGCIHFRFPLLSRDAMSADKRSLSSSRKNKLSRYTIRGGSDFDTMGHTRYHELRKFVKKGNDFCKELSGILQERIELEVNYAKTMSKLSAKLTKVAKKGIGSIQNAWLSIGKEMEADSQAHRCIANSLEEDIVKPLKNLQEAHCRIKKTVECNVSKTKKCMNKWRSDERRSKKESFAVARENEKIQDMTAIDASYSMLTSTTNLAKDATKLENKKRKLEESVKKSYTEYYTYCVRTARAKLEWEMSVNEGEKNFMMLEEERLLRLKEYAQYVLQSYQKLVPKISQITSRLSEPIYECDVSKDFSIVADTINKYDDDLSLQVLPDFYPEHTNLAMNKNRRITALTKILQQVRQDLDRERRSKQGLDTITNAMHHSSSHEDSNKNVYEKLHHTNLMILYLEAVKYKVVTALDVLEGQPPTMSNTLAQHIETTRDKNGHQMSVLKMPASVYRKLTSSTNPSLNESMWSDRGSADGTDIDDFSSNEDNDGDEENYIQIPRCKALYHYSAKLNDELCLEPGDVIHVHSKKSDGWWLGELNGATGVFPATYVMEID</sequence>
<comment type="subcellular location">
    <subcellularLocation>
        <location evidence="1">Cytoplasm</location>
        <location evidence="1">Cytoskeleton</location>
    </subcellularLocation>
</comment>
<dbReference type="InterPro" id="IPR035656">
    <property type="entry name" value="Nostrin_SH3"/>
</dbReference>
<dbReference type="Gene3D" id="1.20.1270.60">
    <property type="entry name" value="Arfaptin homology (AH) domain/BAR domain"/>
    <property type="match status" value="1"/>
</dbReference>
<evidence type="ECO:0000259" key="11">
    <source>
        <dbReference type="PROSITE" id="PS51741"/>
    </source>
</evidence>
<dbReference type="CDD" id="cd11823">
    <property type="entry name" value="SH3_Nostrin"/>
    <property type="match status" value="1"/>
</dbReference>
<feature type="coiled-coil region" evidence="8">
    <location>
        <begin position="259"/>
        <end position="286"/>
    </location>
</feature>
<evidence type="ECO:0000256" key="7">
    <source>
        <dbReference type="PROSITE-ProRule" id="PRU01077"/>
    </source>
</evidence>
<keyword evidence="5" id="KW-0206">Cytoskeleton</keyword>
<dbReference type="SMART" id="SM00055">
    <property type="entry name" value="FCH"/>
    <property type="match status" value="1"/>
</dbReference>
<evidence type="ECO:0000256" key="4">
    <source>
        <dbReference type="ARBA" id="ARBA00022553"/>
    </source>
</evidence>
<dbReference type="Gene3D" id="6.10.140.470">
    <property type="match status" value="1"/>
</dbReference>
<dbReference type="InterPro" id="IPR036028">
    <property type="entry name" value="SH3-like_dom_sf"/>
</dbReference>
<reference evidence="12 13" key="1">
    <citation type="submission" date="2019-08" db="EMBL/GenBank/DDBJ databases">
        <authorList>
            <person name="Alioto T."/>
            <person name="Alioto T."/>
            <person name="Gomez Garrido J."/>
        </authorList>
    </citation>
    <scope>NUCLEOTIDE SEQUENCE [LARGE SCALE GENOMIC DNA]</scope>
</reference>
<feature type="domain" description="SH3" evidence="10">
    <location>
        <begin position="550"/>
        <end position="608"/>
    </location>
</feature>
<dbReference type="SUPFAM" id="SSF50044">
    <property type="entry name" value="SH3-domain"/>
    <property type="match status" value="1"/>
</dbReference>
<dbReference type="PRINTS" id="PR00452">
    <property type="entry name" value="SH3DOMAIN"/>
</dbReference>
<feature type="compositionally biased region" description="Basic and acidic residues" evidence="9">
    <location>
        <begin position="26"/>
        <end position="37"/>
    </location>
</feature>
<dbReference type="EMBL" id="CABPRJ010001922">
    <property type="protein sequence ID" value="VVC41606.1"/>
    <property type="molecule type" value="Genomic_DNA"/>
</dbReference>
<dbReference type="AlphaFoldDB" id="A0A5E4NGW8"/>
<dbReference type="GO" id="GO:0005737">
    <property type="term" value="C:cytoplasm"/>
    <property type="evidence" value="ECO:0007669"/>
    <property type="project" value="TreeGrafter"/>
</dbReference>
<evidence type="ECO:0000313" key="12">
    <source>
        <dbReference type="EMBL" id="VVC41606.1"/>
    </source>
</evidence>
<evidence type="ECO:0000256" key="9">
    <source>
        <dbReference type="SAM" id="MobiDB-lite"/>
    </source>
</evidence>
<dbReference type="PROSITE" id="PS51741">
    <property type="entry name" value="F_BAR"/>
    <property type="match status" value="1"/>
</dbReference>
<dbReference type="GO" id="GO:0005886">
    <property type="term" value="C:plasma membrane"/>
    <property type="evidence" value="ECO:0007669"/>
    <property type="project" value="TreeGrafter"/>
</dbReference>
<keyword evidence="2 6" id="KW-0728">SH3 domain</keyword>
<keyword evidence="7 8" id="KW-0175">Coiled coil</keyword>
<dbReference type="GO" id="GO:0016192">
    <property type="term" value="P:vesicle-mediated transport"/>
    <property type="evidence" value="ECO:0007669"/>
    <property type="project" value="UniProtKB-ARBA"/>
</dbReference>
<proteinExistence type="predicted"/>
<dbReference type="SMART" id="SM00326">
    <property type="entry name" value="SH3"/>
    <property type="match status" value="1"/>
</dbReference>
<dbReference type="PANTHER" id="PTHR23065">
    <property type="entry name" value="PROLINE-SERINE-THREONINE PHOSPHATASE INTERACTING PROTEIN 1"/>
    <property type="match status" value="1"/>
</dbReference>
<dbReference type="InterPro" id="IPR031160">
    <property type="entry name" value="F_BAR_dom"/>
</dbReference>
<dbReference type="Pfam" id="PF00611">
    <property type="entry name" value="FCH"/>
    <property type="match status" value="1"/>
</dbReference>
<dbReference type="OrthoDB" id="28357at2759"/>
<evidence type="ECO:0000256" key="2">
    <source>
        <dbReference type="ARBA" id="ARBA00022443"/>
    </source>
</evidence>
<dbReference type="PROSITE" id="PS50002">
    <property type="entry name" value="SH3"/>
    <property type="match status" value="1"/>
</dbReference>